<evidence type="ECO:0000313" key="3">
    <source>
        <dbReference type="EMBL" id="OAI15541.1"/>
    </source>
</evidence>
<dbReference type="OrthoDB" id="9802525at2"/>
<feature type="domain" description="Glycosyltransferase subfamily 4-like N-terminal" evidence="2">
    <location>
        <begin position="15"/>
        <end position="168"/>
    </location>
</feature>
<dbReference type="InterPro" id="IPR001296">
    <property type="entry name" value="Glyco_trans_1"/>
</dbReference>
<gene>
    <name evidence="3" type="ORF">A1507_14025</name>
</gene>
<dbReference type="GO" id="GO:0016757">
    <property type="term" value="F:glycosyltransferase activity"/>
    <property type="evidence" value="ECO:0007669"/>
    <property type="project" value="InterPro"/>
</dbReference>
<evidence type="ECO:0000259" key="2">
    <source>
        <dbReference type="Pfam" id="PF13579"/>
    </source>
</evidence>
<sequence length="383" mass="43496">MKILHIIRSVNPEGGGPIEAVIQLSLTMQAQGHTIEILSLDSPDNQALINECPLKVNAAGPAKGVYGYSRNFIPWLEKHESNYDAFIINGIWQYQSFAAHKVLKEKKRPYYLFTHGMLDPWFKRQYPLKHLKKYLYWYWGEYPVIRDAAAVLFTCEEERILARQSFWPYRCNEIVVNFGTAGHIGDAEEQKQKFFEKFPSLRNGRFLLYLSRIHPKKGVDLLIEAFAKNLNQADDLQLVIAGPDQVGWQNQLQDLANRLGIANRITWTGMLKGDLKWGAYYSAEAFILPSHQENFGIVVAEALSCSLPVLISDKVNIWHEIANADAGLIAADTLNGCHELIEGWINLTSSQREALRHNALNCFRTYFEIGNAAKSLLSIITNS</sequence>
<feature type="domain" description="Glycosyl transferase family 1" evidence="1">
    <location>
        <begin position="191"/>
        <end position="358"/>
    </location>
</feature>
<dbReference type="RefSeq" id="WP_064040804.1">
    <property type="nucleotide sequence ID" value="NZ_CP023669.1"/>
</dbReference>
<dbReference type="Proteomes" id="UP000077857">
    <property type="component" value="Unassembled WGS sequence"/>
</dbReference>
<dbReference type="PANTHER" id="PTHR46401">
    <property type="entry name" value="GLYCOSYLTRANSFERASE WBBK-RELATED"/>
    <property type="match status" value="1"/>
</dbReference>
<accession>A0A177NCH2</accession>
<organism evidence="3 4">
    <name type="scientific">Methylomonas koyamae</name>
    <dbReference type="NCBI Taxonomy" id="702114"/>
    <lineage>
        <taxon>Bacteria</taxon>
        <taxon>Pseudomonadati</taxon>
        <taxon>Pseudomonadota</taxon>
        <taxon>Gammaproteobacteria</taxon>
        <taxon>Methylococcales</taxon>
        <taxon>Methylococcaceae</taxon>
        <taxon>Methylomonas</taxon>
    </lineage>
</organism>
<dbReference type="PANTHER" id="PTHR46401:SF2">
    <property type="entry name" value="GLYCOSYLTRANSFERASE WBBK-RELATED"/>
    <property type="match status" value="1"/>
</dbReference>
<dbReference type="AlphaFoldDB" id="A0A177NCH2"/>
<dbReference type="Pfam" id="PF13579">
    <property type="entry name" value="Glyco_trans_4_4"/>
    <property type="match status" value="1"/>
</dbReference>
<dbReference type="KEGG" id="mko:MKLM6_0217"/>
<evidence type="ECO:0000313" key="4">
    <source>
        <dbReference type="Proteomes" id="UP000077857"/>
    </source>
</evidence>
<dbReference type="InterPro" id="IPR028098">
    <property type="entry name" value="Glyco_trans_4-like_N"/>
</dbReference>
<proteinExistence type="predicted"/>
<name>A0A177NCH2_9GAMM</name>
<comment type="caution">
    <text evidence="3">The sequence shown here is derived from an EMBL/GenBank/DDBJ whole genome shotgun (WGS) entry which is preliminary data.</text>
</comment>
<dbReference type="Pfam" id="PF00534">
    <property type="entry name" value="Glycos_transf_1"/>
    <property type="match status" value="1"/>
</dbReference>
<evidence type="ECO:0000259" key="1">
    <source>
        <dbReference type="Pfam" id="PF00534"/>
    </source>
</evidence>
<dbReference type="EMBL" id="LUUJ01000081">
    <property type="protein sequence ID" value="OAI15541.1"/>
    <property type="molecule type" value="Genomic_DNA"/>
</dbReference>
<protein>
    <submittedName>
        <fullName evidence="3">Transferase</fullName>
    </submittedName>
</protein>
<dbReference type="SUPFAM" id="SSF53756">
    <property type="entry name" value="UDP-Glycosyltransferase/glycogen phosphorylase"/>
    <property type="match status" value="1"/>
</dbReference>
<keyword evidence="3" id="KW-0808">Transferase</keyword>
<reference evidence="3 4" key="1">
    <citation type="submission" date="2016-03" db="EMBL/GenBank/DDBJ databases">
        <authorList>
            <person name="Ploux O."/>
        </authorList>
    </citation>
    <scope>NUCLEOTIDE SEQUENCE [LARGE SCALE GENOMIC DNA]</scope>
    <source>
        <strain evidence="3 4">R-45378</strain>
    </source>
</reference>
<dbReference type="Gene3D" id="3.40.50.2000">
    <property type="entry name" value="Glycogen Phosphorylase B"/>
    <property type="match status" value="2"/>
</dbReference>